<proteinExistence type="predicted"/>
<comment type="caution">
    <text evidence="1">The sequence shown here is derived from an EMBL/GenBank/DDBJ whole genome shotgun (WGS) entry which is preliminary data.</text>
</comment>
<accession>A0A839QS93</accession>
<protein>
    <submittedName>
        <fullName evidence="1">Uncharacterized protein</fullName>
    </submittedName>
</protein>
<name>A0A839QS93_9MICC</name>
<evidence type="ECO:0000313" key="1">
    <source>
        <dbReference type="EMBL" id="MBB2996826.1"/>
    </source>
</evidence>
<keyword evidence="2" id="KW-1185">Reference proteome</keyword>
<dbReference type="RefSeq" id="WP_281369586.1">
    <property type="nucleotide sequence ID" value="NZ_BAABGK010000111.1"/>
</dbReference>
<gene>
    <name evidence="1" type="ORF">E9229_003073</name>
</gene>
<dbReference type="EMBL" id="JACHVS010000002">
    <property type="protein sequence ID" value="MBB2996826.1"/>
    <property type="molecule type" value="Genomic_DNA"/>
</dbReference>
<organism evidence="1 2">
    <name type="scientific">Paeniglutamicibacter cryotolerans</name>
    <dbReference type="NCBI Taxonomy" id="670079"/>
    <lineage>
        <taxon>Bacteria</taxon>
        <taxon>Bacillati</taxon>
        <taxon>Actinomycetota</taxon>
        <taxon>Actinomycetes</taxon>
        <taxon>Micrococcales</taxon>
        <taxon>Micrococcaceae</taxon>
        <taxon>Paeniglutamicibacter</taxon>
    </lineage>
</organism>
<dbReference type="AlphaFoldDB" id="A0A839QS93"/>
<reference evidence="1 2" key="1">
    <citation type="submission" date="2020-08" db="EMBL/GenBank/DDBJ databases">
        <title>Sequencing the genomes of 1000 actinobacteria strains.</title>
        <authorList>
            <person name="Klenk H.-P."/>
        </authorList>
    </citation>
    <scope>NUCLEOTIDE SEQUENCE [LARGE SCALE GENOMIC DNA]</scope>
    <source>
        <strain evidence="1 2">DSM 22826</strain>
    </source>
</reference>
<evidence type="ECO:0000313" key="2">
    <source>
        <dbReference type="Proteomes" id="UP000523000"/>
    </source>
</evidence>
<dbReference type="Proteomes" id="UP000523000">
    <property type="component" value="Unassembled WGS sequence"/>
</dbReference>
<sequence>MPDPKEPAAGAAPIDRLRLDAIRLRGTAVRARGGRPRFEPDPGA</sequence>